<feature type="domain" description="Laminin G" evidence="4">
    <location>
        <begin position="139"/>
        <end position="313"/>
    </location>
</feature>
<dbReference type="SUPFAM" id="SSF50998">
    <property type="entry name" value="Quinoprotein alcohol dehydrogenase-like"/>
    <property type="match status" value="1"/>
</dbReference>
<dbReference type="Proteomes" id="UP000276133">
    <property type="component" value="Unassembled WGS sequence"/>
</dbReference>
<dbReference type="InterPro" id="IPR001680">
    <property type="entry name" value="WD40_rpt"/>
</dbReference>
<comment type="caution">
    <text evidence="2">Lacks conserved residue(s) required for the propagation of feature annotation.</text>
</comment>
<dbReference type="PANTHER" id="PTHR15036:SF85">
    <property type="entry name" value="SP2353, ISOFORM A"/>
    <property type="match status" value="1"/>
</dbReference>
<dbReference type="Gene3D" id="2.130.10.10">
    <property type="entry name" value="YVTN repeat-like/Quinoprotein amine dehydrogenase"/>
    <property type="match status" value="2"/>
</dbReference>
<name>A0A3M7PJQ2_BRAPC</name>
<dbReference type="SUPFAM" id="SSF49899">
    <property type="entry name" value="Concanavalin A-like lectins/glucanases"/>
    <property type="match status" value="3"/>
</dbReference>
<feature type="domain" description="EGF-like" evidence="5">
    <location>
        <begin position="314"/>
        <end position="351"/>
    </location>
</feature>
<evidence type="ECO:0000256" key="1">
    <source>
        <dbReference type="ARBA" id="ARBA00023157"/>
    </source>
</evidence>
<keyword evidence="1" id="KW-1015">Disulfide bond</keyword>
<keyword evidence="2" id="KW-0245">EGF-like domain</keyword>
<dbReference type="EMBL" id="REGN01010350">
    <property type="protein sequence ID" value="RMZ99228.1"/>
    <property type="molecule type" value="Genomic_DNA"/>
</dbReference>
<dbReference type="Gene3D" id="2.60.120.200">
    <property type="match status" value="3"/>
</dbReference>
<dbReference type="PANTHER" id="PTHR15036">
    <property type="entry name" value="PIKACHURIN-LIKE PROTEIN"/>
    <property type="match status" value="1"/>
</dbReference>
<comment type="caution">
    <text evidence="6">The sequence shown here is derived from an EMBL/GenBank/DDBJ whole genome shotgun (WGS) entry which is preliminary data.</text>
</comment>
<dbReference type="SMART" id="SM00320">
    <property type="entry name" value="WD40"/>
    <property type="match status" value="5"/>
</dbReference>
<dbReference type="SMART" id="SM00282">
    <property type="entry name" value="LamG"/>
    <property type="match status" value="3"/>
</dbReference>
<feature type="domain" description="Laminin G" evidence="4">
    <location>
        <begin position="355"/>
        <end position="554"/>
    </location>
</feature>
<keyword evidence="7" id="KW-1185">Reference proteome</keyword>
<dbReference type="InterPro" id="IPR015943">
    <property type="entry name" value="WD40/YVTN_repeat-like_dom_sf"/>
</dbReference>
<evidence type="ECO:0000256" key="2">
    <source>
        <dbReference type="PROSITE-ProRule" id="PRU00076"/>
    </source>
</evidence>
<organism evidence="6 7">
    <name type="scientific">Brachionus plicatilis</name>
    <name type="common">Marine rotifer</name>
    <name type="synonym">Brachionus muelleri</name>
    <dbReference type="NCBI Taxonomy" id="10195"/>
    <lineage>
        <taxon>Eukaryota</taxon>
        <taxon>Metazoa</taxon>
        <taxon>Spiralia</taxon>
        <taxon>Gnathifera</taxon>
        <taxon>Rotifera</taxon>
        <taxon>Eurotatoria</taxon>
        <taxon>Monogononta</taxon>
        <taxon>Pseudotrocha</taxon>
        <taxon>Ploima</taxon>
        <taxon>Brachionidae</taxon>
        <taxon>Brachionus</taxon>
    </lineage>
</organism>
<feature type="repeat" description="WD" evidence="3">
    <location>
        <begin position="1070"/>
        <end position="1110"/>
    </location>
</feature>
<reference evidence="6 7" key="1">
    <citation type="journal article" date="2018" name="Sci. Rep.">
        <title>Genomic signatures of local adaptation to the degree of environmental predictability in rotifers.</title>
        <authorList>
            <person name="Franch-Gras L."/>
            <person name="Hahn C."/>
            <person name="Garcia-Roger E.M."/>
            <person name="Carmona M.J."/>
            <person name="Serra M."/>
            <person name="Gomez A."/>
        </authorList>
    </citation>
    <scope>NUCLEOTIDE SEQUENCE [LARGE SCALE GENOMIC DNA]</scope>
    <source>
        <strain evidence="6">HYR1</strain>
    </source>
</reference>
<evidence type="ECO:0000259" key="5">
    <source>
        <dbReference type="PROSITE" id="PS50026"/>
    </source>
</evidence>
<dbReference type="AlphaFoldDB" id="A0A3M7PJQ2"/>
<dbReference type="PROSITE" id="PS50026">
    <property type="entry name" value="EGF_3"/>
    <property type="match status" value="1"/>
</dbReference>
<dbReference type="STRING" id="10195.A0A3M7PJQ2"/>
<evidence type="ECO:0000313" key="6">
    <source>
        <dbReference type="EMBL" id="RMZ99228.1"/>
    </source>
</evidence>
<dbReference type="GO" id="GO:0016020">
    <property type="term" value="C:membrane"/>
    <property type="evidence" value="ECO:0007669"/>
    <property type="project" value="UniProtKB-SubCell"/>
</dbReference>
<dbReference type="InterPro" id="IPR000742">
    <property type="entry name" value="EGF"/>
</dbReference>
<dbReference type="CDD" id="cd00110">
    <property type="entry name" value="LamG"/>
    <property type="match status" value="3"/>
</dbReference>
<dbReference type="OrthoDB" id="6275838at2759"/>
<gene>
    <name evidence="6" type="ORF">BpHYR1_050637</name>
</gene>
<accession>A0A3M7PJQ2</accession>
<dbReference type="InterPro" id="IPR013320">
    <property type="entry name" value="ConA-like_dom_sf"/>
</dbReference>
<feature type="domain" description="Laminin G" evidence="4">
    <location>
        <begin position="1"/>
        <end position="148"/>
    </location>
</feature>
<dbReference type="InterPro" id="IPR050372">
    <property type="entry name" value="Neurexin-related_CASP"/>
</dbReference>
<proteinExistence type="predicted"/>
<feature type="repeat" description="WD" evidence="3">
    <location>
        <begin position="1028"/>
        <end position="1069"/>
    </location>
</feature>
<dbReference type="Pfam" id="PF02210">
    <property type="entry name" value="Laminin_G_2"/>
    <property type="match status" value="3"/>
</dbReference>
<sequence>MVLSVEDGRLKCVYDRQNNDKVMYAGDVDSFNNNKWHTVHLVRTGASIQLQLTDSQGLKHVTNDNLGEDFDLIAYSHVIIGGARSPSLVQEHSNFIGWIQNLNLNGQHLFHNYLNSHLPSWSHSVDGYADPGENSILLHHQITLASECVITLPRVQSTNKLTIHLFFKTTQENGVILFGRGKQFRFVALEMRTGRLRFVFDLGAGLKQVLSPHILNDKNWHEVTIHRLDRQNLALKIDDYRQLSVDTGTSSPGVSELEAFTIGGLVPGHQKFEPHVLTTQGFTGCLASVELNGHAADFYSNRLNMCASVQQGCVDLACSSDTCSNNGQCSVLNGQVACNCDMTSYTGAHCRDNSDYFFFGKTSQQCGLIKHALVPPLVNQHTDQLAFGFTTLDTDALLVRVEGLSQYMDIRLSGGHLTIVLNLNNLEERFVYSTLEDKKFNDNAYHVVQFVRQNNLITFQVDNFEQIRYTLQSKGDCVFQSEQFVYIGSMDIHGHTNAHCFYGIITGVFFNQIHVLNEASEQQGDVAVVDYRYIVIDIDVNRNRTRPLLADMSCPLGYSKQIDVCIFSICPLNSDQIADSCSCYQGYQQMGSGCIRRNETSPAGVVGSSAKLIPAKTASWETPIGLILGIISGIALALLAAGIGARKCSDGLCVPAARANAPKATTTGAKVASMFSSTTNTTNQSYEMNTGGREQVPLIHSGAETKFCQQEELMAKDTLDMGYNYFPQPVVTQSVNETMEMYEQTLAGAGGTTTTVTTYALPTVAYNSSHGAHHASQRDIAMSSMLFAHNNTEYELSNVNCVTMTPNGKYAIIGQSSGAPQIWDTLSGQLVRTMAGPCSNCSCLSLACNGSLLVGLSNEGPAIDSPIQSVQIWEVQTGKPIQMSHQIKCCVFQLSQDTSSIYMAGNQRFGRGISVGILDLVTFELTKEVKSDPTLSLGDNPESVVVTPDERHAIVGCRYATGTNFVVFDLTKASEIGQTRSIAFDADPKCIGVLNNGEVITGTRGGHLIQWNIHTCQITTTYVDQGDSNAHRGPVNQVDISGDKEHLVSGSSDGTVKVWNTINKSLVSVLNGHRGEVTCVSISNNDLIVSGSTDQTVALWRLFGASQISSMPVGMNLVEVNMAKHNKTIVAIGEKDGEQQLLMLRVINVQRVGRRPNLAGPNAAKNLDREVGRPNQRWTATLAVRQN</sequence>
<evidence type="ECO:0000256" key="3">
    <source>
        <dbReference type="PROSITE-ProRule" id="PRU00221"/>
    </source>
</evidence>
<dbReference type="Pfam" id="PF00400">
    <property type="entry name" value="WD40"/>
    <property type="match status" value="2"/>
</dbReference>
<dbReference type="PROSITE" id="PS50082">
    <property type="entry name" value="WD_REPEATS_2"/>
    <property type="match status" value="2"/>
</dbReference>
<dbReference type="PROSITE" id="PS50294">
    <property type="entry name" value="WD_REPEATS_REGION"/>
    <property type="match status" value="2"/>
</dbReference>
<dbReference type="InterPro" id="IPR011047">
    <property type="entry name" value="Quinoprotein_ADH-like_sf"/>
</dbReference>
<protein>
    <submittedName>
        <fullName evidence="6">Neurexin-1a-like isoform X9</fullName>
    </submittedName>
</protein>
<keyword evidence="3" id="KW-0853">WD repeat</keyword>
<evidence type="ECO:0000313" key="7">
    <source>
        <dbReference type="Proteomes" id="UP000276133"/>
    </source>
</evidence>
<evidence type="ECO:0000259" key="4">
    <source>
        <dbReference type="PROSITE" id="PS50025"/>
    </source>
</evidence>
<dbReference type="PROSITE" id="PS50025">
    <property type="entry name" value="LAM_G_DOMAIN"/>
    <property type="match status" value="3"/>
</dbReference>
<dbReference type="Gene3D" id="2.10.25.10">
    <property type="entry name" value="Laminin"/>
    <property type="match status" value="1"/>
</dbReference>
<dbReference type="InterPro" id="IPR001791">
    <property type="entry name" value="Laminin_G"/>
</dbReference>